<accession>A0A2R5H263</accession>
<dbReference type="OrthoDB" id="687730at2759"/>
<dbReference type="AlphaFoldDB" id="A0A2R5H263"/>
<dbReference type="Gene3D" id="2.60.200.20">
    <property type="match status" value="1"/>
</dbReference>
<keyword evidence="4" id="KW-1185">Reference proteome</keyword>
<feature type="compositionally biased region" description="Polar residues" evidence="1">
    <location>
        <begin position="315"/>
        <end position="334"/>
    </location>
</feature>
<evidence type="ECO:0000256" key="1">
    <source>
        <dbReference type="SAM" id="MobiDB-lite"/>
    </source>
</evidence>
<dbReference type="EMBL" id="BEYU01000234">
    <property type="protein sequence ID" value="GBG34931.1"/>
    <property type="molecule type" value="Genomic_DNA"/>
</dbReference>
<gene>
    <name evidence="3" type="ORF">FCC1311_111542</name>
</gene>
<feature type="compositionally biased region" description="Polar residues" evidence="1">
    <location>
        <begin position="491"/>
        <end position="502"/>
    </location>
</feature>
<feature type="domain" description="FHA" evidence="2">
    <location>
        <begin position="603"/>
        <end position="637"/>
    </location>
</feature>
<dbReference type="SUPFAM" id="SSF49879">
    <property type="entry name" value="SMAD/FHA domain"/>
    <property type="match status" value="1"/>
</dbReference>
<dbReference type="Proteomes" id="UP000241890">
    <property type="component" value="Unassembled WGS sequence"/>
</dbReference>
<proteinExistence type="predicted"/>
<dbReference type="InterPro" id="IPR008984">
    <property type="entry name" value="SMAD_FHA_dom_sf"/>
</dbReference>
<evidence type="ECO:0000259" key="2">
    <source>
        <dbReference type="Pfam" id="PF00498"/>
    </source>
</evidence>
<feature type="region of interest" description="Disordered" evidence="1">
    <location>
        <begin position="314"/>
        <end position="348"/>
    </location>
</feature>
<organism evidence="3 4">
    <name type="scientific">Hondaea fermentalgiana</name>
    <dbReference type="NCBI Taxonomy" id="2315210"/>
    <lineage>
        <taxon>Eukaryota</taxon>
        <taxon>Sar</taxon>
        <taxon>Stramenopiles</taxon>
        <taxon>Bigyra</taxon>
        <taxon>Labyrinthulomycetes</taxon>
        <taxon>Thraustochytrida</taxon>
        <taxon>Thraustochytriidae</taxon>
        <taxon>Hondaea</taxon>
    </lineage>
</organism>
<feature type="compositionally biased region" description="Polar residues" evidence="1">
    <location>
        <begin position="531"/>
        <end position="543"/>
    </location>
</feature>
<dbReference type="InParanoid" id="A0A2R5H263"/>
<dbReference type="Pfam" id="PF00498">
    <property type="entry name" value="FHA"/>
    <property type="match status" value="1"/>
</dbReference>
<protein>
    <recommendedName>
        <fullName evidence="2">FHA domain-containing protein</fullName>
    </recommendedName>
</protein>
<dbReference type="InterPro" id="IPR000253">
    <property type="entry name" value="FHA_dom"/>
</dbReference>
<feature type="region of interest" description="Disordered" evidence="1">
    <location>
        <begin position="485"/>
        <end position="596"/>
    </location>
</feature>
<dbReference type="CDD" id="cd00060">
    <property type="entry name" value="FHA"/>
    <property type="match status" value="1"/>
</dbReference>
<evidence type="ECO:0000313" key="3">
    <source>
        <dbReference type="EMBL" id="GBG34931.1"/>
    </source>
</evidence>
<sequence>MGETTSKTASFKKRELQSEALRSRLEGDLHAAEKSLKGLLDVCCETIGAADVEAVHEKLLNDPAAETDVRLEVAFLLDALGNVLRGIEQEDRVAAATTAPARAVDVAEAVAESKNDGAHEVTTSSSEALRRIEQGLALRKAVQRADPENERLKITLARSYSSLAMFYHGRRMQQEADKAHLEALNLFADVPLHSTARSEKPPSPAGSASNASTLGPLPPNASSMAAEDDLETPDAGNVAAALEDAIKYEIPWEKFRKQRLKALQAKVKAHILRAHQSVQDKREANGGDEEDAGHARQDPAFASVAHGVQRVVAQAQRSRNVPASSGDLATSARSQRNKIGGTSADNRDAGQTRCRLVLLRRDARVSRAETGGGLGLINPLLMTGEGELASRAAEKATGLDTSDEHIPEVVDLDPEAQELIHLGRQSYTDALGFFQSRLETTRRRIGFVRLDSIQHDRLISRRHAQLKFSKVHRLLATVLDNSLHENKSDENNAGNEENQAVNGKSDAANDDKRASAPGAGRPAEEGVKNPETASLQTGTNAASGQDDASRAAAGRPNNGEAVAAAAPSSSSSSSLSAPPSPSDPAAEAAAAAQERSHQNADELAWVIRDLDSTNGILVNGIRVQEYPLRDGDIVSFGGATSVPFGCAVLTHKRRPVSSVFVYRFEVVKAGTRAEAKRPEWKQYGSMTADWMPALSTVSSQLDPLVEVFMQEKARSRDENEPASSDMESFHFFVLYICAHPEYIPQDDAQIRTQLVESVHAANLLHRKAVELDIPFSHWASWIRAQALSRPL</sequence>
<comment type="caution">
    <text evidence="3">The sequence shown here is derived from an EMBL/GenBank/DDBJ whole genome shotgun (WGS) entry which is preliminary data.</text>
</comment>
<evidence type="ECO:0000313" key="4">
    <source>
        <dbReference type="Proteomes" id="UP000241890"/>
    </source>
</evidence>
<feature type="compositionally biased region" description="Low complexity" evidence="1">
    <location>
        <begin position="561"/>
        <end position="592"/>
    </location>
</feature>
<name>A0A2R5H263_9STRA</name>
<feature type="region of interest" description="Disordered" evidence="1">
    <location>
        <begin position="194"/>
        <end position="233"/>
    </location>
</feature>
<reference evidence="3 4" key="1">
    <citation type="submission" date="2017-12" db="EMBL/GenBank/DDBJ databases">
        <title>Sequencing, de novo assembly and annotation of complete genome of a new Thraustochytrid species, strain FCC1311.</title>
        <authorList>
            <person name="Sedici K."/>
            <person name="Godart F."/>
            <person name="Aiese Cigliano R."/>
            <person name="Sanseverino W."/>
            <person name="Barakat M."/>
            <person name="Ortet P."/>
            <person name="Marechal E."/>
            <person name="Cagnac O."/>
            <person name="Amato A."/>
        </authorList>
    </citation>
    <scope>NUCLEOTIDE SEQUENCE [LARGE SCALE GENOMIC DNA]</scope>
</reference>